<dbReference type="SUPFAM" id="SSF56931">
    <property type="entry name" value="Outer membrane phospholipase A (OMPLA)"/>
    <property type="match status" value="1"/>
</dbReference>
<evidence type="ECO:0000256" key="6">
    <source>
        <dbReference type="ARBA" id="ARBA00022692"/>
    </source>
</evidence>
<comment type="catalytic activity">
    <reaction evidence="1 15">
        <text>a 1,2-diacyl-sn-glycero-3-phosphocholine + H2O = a 2-acyl-sn-glycero-3-phosphocholine + a fatty acid + H(+)</text>
        <dbReference type="Rhea" id="RHEA:18689"/>
        <dbReference type="ChEBI" id="CHEBI:15377"/>
        <dbReference type="ChEBI" id="CHEBI:15378"/>
        <dbReference type="ChEBI" id="CHEBI:28868"/>
        <dbReference type="ChEBI" id="CHEBI:57643"/>
        <dbReference type="ChEBI" id="CHEBI:57875"/>
        <dbReference type="EC" id="3.1.1.32"/>
    </reaction>
</comment>
<dbReference type="PRINTS" id="PR01486">
    <property type="entry name" value="PHPHLIPASEA1"/>
</dbReference>
<dbReference type="EMBL" id="WOFE01000003">
    <property type="protein sequence ID" value="MBM5571709.1"/>
    <property type="molecule type" value="Genomic_DNA"/>
</dbReference>
<keyword evidence="14 15" id="KW-0998">Cell outer membrane</keyword>
<comment type="caution">
    <text evidence="16">The sequence shown here is derived from an EMBL/GenBank/DDBJ whole genome shotgun (WGS) entry which is preliminary data.</text>
</comment>
<organism evidence="16 17">
    <name type="scientific">Deefgea chitinilytica</name>
    <dbReference type="NCBI Taxonomy" id="570276"/>
    <lineage>
        <taxon>Bacteria</taxon>
        <taxon>Pseudomonadati</taxon>
        <taxon>Pseudomonadota</taxon>
        <taxon>Betaproteobacteria</taxon>
        <taxon>Neisseriales</taxon>
        <taxon>Chitinibacteraceae</taxon>
        <taxon>Deefgea</taxon>
    </lineage>
</organism>
<comment type="catalytic activity">
    <reaction evidence="2 15">
        <text>a 1,2-diacyl-sn-glycero-3-phosphocholine + H2O = a 1-acyl-sn-glycero-3-phosphocholine + a fatty acid + H(+)</text>
        <dbReference type="Rhea" id="RHEA:15801"/>
        <dbReference type="ChEBI" id="CHEBI:15377"/>
        <dbReference type="ChEBI" id="CHEBI:15378"/>
        <dbReference type="ChEBI" id="CHEBI:28868"/>
        <dbReference type="ChEBI" id="CHEBI:57643"/>
        <dbReference type="ChEBI" id="CHEBI:58168"/>
        <dbReference type="EC" id="3.1.1.4"/>
    </reaction>
</comment>
<comment type="subunit">
    <text evidence="4 15">Homodimer; dimerization is reversible, and the dimeric form is the active one.</text>
</comment>
<comment type="function">
    <text evidence="15">Hydrolysis of phosphatidylcholine with phospholipase A2 (EC 3.1.1.4) and phospholipase A1 (EC 3.1.1.32) activities.</text>
</comment>
<dbReference type="Proteomes" id="UP001195660">
    <property type="component" value="Unassembled WGS sequence"/>
</dbReference>
<feature type="chain" id="PRO_5044979022" description="Phospholipase A1" evidence="15">
    <location>
        <begin position="22"/>
        <end position="345"/>
    </location>
</feature>
<keyword evidence="7 15" id="KW-0479">Metal-binding</keyword>
<dbReference type="CDD" id="cd00541">
    <property type="entry name" value="OMPLA"/>
    <property type="match status" value="1"/>
</dbReference>
<evidence type="ECO:0000256" key="1">
    <source>
        <dbReference type="ARBA" id="ARBA00000111"/>
    </source>
</evidence>
<dbReference type="EC" id="3.1.1.4" evidence="15"/>
<keyword evidence="5" id="KW-1134">Transmembrane beta strand</keyword>
<name>A0ABS2CC29_9NEIS</name>
<dbReference type="EC" id="3.1.1.32" evidence="15"/>
<dbReference type="PANTHER" id="PTHR40457:SF1">
    <property type="entry name" value="PHOSPHOLIPASE A1"/>
    <property type="match status" value="1"/>
</dbReference>
<accession>A0ABS2CC29</accession>
<evidence type="ECO:0000313" key="17">
    <source>
        <dbReference type="Proteomes" id="UP001195660"/>
    </source>
</evidence>
<evidence type="ECO:0000256" key="11">
    <source>
        <dbReference type="ARBA" id="ARBA00022963"/>
    </source>
</evidence>
<evidence type="ECO:0000256" key="2">
    <source>
        <dbReference type="ARBA" id="ARBA00001604"/>
    </source>
</evidence>
<keyword evidence="17" id="KW-1185">Reference proteome</keyword>
<evidence type="ECO:0000313" key="16">
    <source>
        <dbReference type="EMBL" id="MBM5571709.1"/>
    </source>
</evidence>
<sequence length="345" mass="37809">MQFTSLSLALLVAFAAGSAAAQSNCRSIVSSVERLACYDQANGGAPEAATSIASTSTEAAPVVAPAPEAKVAATPSPASTESTSMIATAWGLDPSSDRYQLGTYHSNYILLGRYSDNPNNAPYKVLKPDAKDELDSIEAKFQLSFKGRVWTTDDRRWSVWGAYTQNNNWQVYNADHSRPFRETNYMPELIVSYAPDVDLGAGFKWKLLNAGYAHQSNGRTESISRSWDRLFAEVGIENGNFAIYGKLWHRLSESDDVDENPDILDYYGHGQLNAVYRWNGHSFTALARGNLSTGKGALQVGWYSPPVLGPLRAYVQGFTGYGETMIDHNWRQNTIGAGFALNDGF</sequence>
<reference evidence="16 17" key="1">
    <citation type="submission" date="2019-11" db="EMBL/GenBank/DDBJ databases">
        <title>Novel Deefgea species.</title>
        <authorList>
            <person name="Han J.-H."/>
        </authorList>
    </citation>
    <scope>NUCLEOTIDE SEQUENCE [LARGE SCALE GENOMIC DNA]</scope>
    <source>
        <strain evidence="16 17">LMG 24817</strain>
    </source>
</reference>
<comment type="cofactor">
    <cofactor evidence="15">
        <name>Ca(2+)</name>
        <dbReference type="ChEBI" id="CHEBI:29108"/>
    </cofactor>
    <text evidence="15">Binds 1 Ca(2+) ion per monomer. In the dimeric form the Ca(2+) is bound by different amino acids with binding of each Ca(2+) shared with ligands coming from each monomer. The Ca(2+) ion may have a role in catalysis.</text>
</comment>
<evidence type="ECO:0000256" key="4">
    <source>
        <dbReference type="ARBA" id="ARBA00011702"/>
    </source>
</evidence>
<gene>
    <name evidence="16" type="ORF">GM173_08965</name>
</gene>
<evidence type="ECO:0000256" key="7">
    <source>
        <dbReference type="ARBA" id="ARBA00022723"/>
    </source>
</evidence>
<keyword evidence="9 15" id="KW-0378">Hydrolase</keyword>
<dbReference type="PANTHER" id="PTHR40457">
    <property type="entry name" value="PHOSPHOLIPASE A1"/>
    <property type="match status" value="1"/>
</dbReference>
<evidence type="ECO:0000256" key="8">
    <source>
        <dbReference type="ARBA" id="ARBA00022729"/>
    </source>
</evidence>
<dbReference type="Pfam" id="PF02253">
    <property type="entry name" value="PLA1"/>
    <property type="match status" value="1"/>
</dbReference>
<feature type="signal peptide" evidence="15">
    <location>
        <begin position="1"/>
        <end position="21"/>
    </location>
</feature>
<dbReference type="InterPro" id="IPR036541">
    <property type="entry name" value="PLipase_A1_sf"/>
</dbReference>
<keyword evidence="13" id="KW-0472">Membrane</keyword>
<evidence type="ECO:0000256" key="10">
    <source>
        <dbReference type="ARBA" id="ARBA00022837"/>
    </source>
</evidence>
<dbReference type="RefSeq" id="WP_203571037.1">
    <property type="nucleotide sequence ID" value="NZ_WOFE01000003.1"/>
</dbReference>
<keyword evidence="8 15" id="KW-0732">Signal</keyword>
<evidence type="ECO:0000256" key="5">
    <source>
        <dbReference type="ARBA" id="ARBA00022452"/>
    </source>
</evidence>
<keyword evidence="10 15" id="KW-0106">Calcium</keyword>
<evidence type="ECO:0000256" key="15">
    <source>
        <dbReference type="RuleBase" id="RU366027"/>
    </source>
</evidence>
<evidence type="ECO:0000256" key="3">
    <source>
        <dbReference type="ARBA" id="ARBA00010525"/>
    </source>
</evidence>
<comment type="subcellular location">
    <subcellularLocation>
        <location evidence="15">Cell outer membrane</location>
        <topology evidence="15">Multi-pass membrane protein</topology>
    </subcellularLocation>
    <text evidence="15">One of the very few enzymes located there.</text>
</comment>
<dbReference type="Gene3D" id="2.40.230.10">
    <property type="entry name" value="Phospholipase A1"/>
    <property type="match status" value="1"/>
</dbReference>
<evidence type="ECO:0000256" key="14">
    <source>
        <dbReference type="ARBA" id="ARBA00023237"/>
    </source>
</evidence>
<protein>
    <recommendedName>
        <fullName evidence="15">Phospholipase A1</fullName>
        <ecNumber evidence="15">3.1.1.32</ecNumber>
        <ecNumber evidence="15">3.1.1.4</ecNumber>
    </recommendedName>
    <alternativeName>
        <fullName evidence="15">Phosphatidylcholine 1-acylhydrolase</fullName>
    </alternativeName>
</protein>
<comment type="similarity">
    <text evidence="3 15">Belongs to the phospholipase A1 family.</text>
</comment>
<keyword evidence="6" id="KW-0812">Transmembrane</keyword>
<evidence type="ECO:0000256" key="9">
    <source>
        <dbReference type="ARBA" id="ARBA00022801"/>
    </source>
</evidence>
<proteinExistence type="inferred from homology"/>
<keyword evidence="12 15" id="KW-0443">Lipid metabolism</keyword>
<dbReference type="InterPro" id="IPR003187">
    <property type="entry name" value="PLipase_A1"/>
</dbReference>
<keyword evidence="11 15" id="KW-0442">Lipid degradation</keyword>
<evidence type="ECO:0000256" key="12">
    <source>
        <dbReference type="ARBA" id="ARBA00023098"/>
    </source>
</evidence>
<evidence type="ECO:0000256" key="13">
    <source>
        <dbReference type="ARBA" id="ARBA00023136"/>
    </source>
</evidence>